<comment type="caution">
    <text evidence="3">The sequence shown here is derived from an EMBL/GenBank/DDBJ whole genome shotgun (WGS) entry which is preliminary data.</text>
</comment>
<feature type="signal peptide" evidence="2">
    <location>
        <begin position="1"/>
        <end position="21"/>
    </location>
</feature>
<keyword evidence="4" id="KW-1185">Reference proteome</keyword>
<keyword evidence="2" id="KW-0732">Signal</keyword>
<dbReference type="PROSITE" id="PS51257">
    <property type="entry name" value="PROKAR_LIPOPROTEIN"/>
    <property type="match status" value="1"/>
</dbReference>
<dbReference type="Gene3D" id="3.40.190.10">
    <property type="entry name" value="Periplasmic binding protein-like II"/>
    <property type="match status" value="1"/>
</dbReference>
<evidence type="ECO:0000256" key="2">
    <source>
        <dbReference type="SAM" id="SignalP"/>
    </source>
</evidence>
<dbReference type="PANTHER" id="PTHR43649:SF17">
    <property type="entry name" value="ABC TRANSPORTER SOLUTE BINDING PROTEIN-SUGAR TRANSPORT"/>
    <property type="match status" value="1"/>
</dbReference>
<dbReference type="EMBL" id="QTTN01000002">
    <property type="protein sequence ID" value="REE93142.1"/>
    <property type="molecule type" value="Genomic_DNA"/>
</dbReference>
<dbReference type="AlphaFoldDB" id="A0A3D9SE64"/>
<proteinExistence type="predicted"/>
<dbReference type="SUPFAM" id="SSF53850">
    <property type="entry name" value="Periplasmic binding protein-like II"/>
    <property type="match status" value="1"/>
</dbReference>
<protein>
    <submittedName>
        <fullName evidence="3">Carbohydrate ABC transporter substrate-binding protein (CUT1 family)</fullName>
    </submittedName>
</protein>
<evidence type="ECO:0000313" key="4">
    <source>
        <dbReference type="Proteomes" id="UP000256304"/>
    </source>
</evidence>
<dbReference type="Pfam" id="PF13416">
    <property type="entry name" value="SBP_bac_8"/>
    <property type="match status" value="1"/>
</dbReference>
<evidence type="ECO:0000313" key="3">
    <source>
        <dbReference type="EMBL" id="REE93142.1"/>
    </source>
</evidence>
<reference evidence="3 4" key="1">
    <citation type="submission" date="2018-08" db="EMBL/GenBank/DDBJ databases">
        <title>Genomic Encyclopedia of Type Strains, Phase III (KMG-III): the genomes of soil and plant-associated and newly described type strains.</title>
        <authorList>
            <person name="Whitman W."/>
        </authorList>
    </citation>
    <scope>NUCLEOTIDE SEQUENCE [LARGE SCALE GENOMIC DNA]</scope>
    <source>
        <strain evidence="3 4">CGMCC 1.10966</strain>
    </source>
</reference>
<sequence>MKKISFILVALMLVLSLAACGSNNGNNSSGNSSSNGNSSNSGNSGDSGTATDDSSSNAANSGSNNAGSGKEVVIKFPSYKTGNNVGAIFFLPQIERFNKKYAGKYKIEIEEIVQDEYSKKIKLLYQQKKLPPLIEVDKELADIMINNGDFVDLKPYIDNSPEIKNVLIDDSVKYNTDKNGKIVSLPLAFERPIGMYYNKELMQKAGLTGFSDTWDGFFSDLDKLKAAGVTPLSLMTGENGWTTMLLASAMIASDPEGQQILTKGDIVTNFNSPLWVNTFTKVQKLLQDYTTKSALGATYSIAANEFFSENTAAIANGPWMVGDFSNTDKAAEGFADKVGATIYPNGVALGSADGYWYSIPTGTPQEQIDGLIEYFKFIYSPEELNAFLVAEGGFAPKMPMPDDSKAKLNPIMRQLNDEVGAKMKTLNRLIYDIVPQSVADLFAKNLPLLATNDMTPEQFCKAMTDTAEKFKK</sequence>
<feature type="region of interest" description="Disordered" evidence="1">
    <location>
        <begin position="26"/>
        <end position="67"/>
    </location>
</feature>
<accession>A0A3D9SE64</accession>
<gene>
    <name evidence="3" type="ORF">A8990_102229</name>
</gene>
<name>A0A3D9SE64_9BACL</name>
<dbReference type="PANTHER" id="PTHR43649">
    <property type="entry name" value="ARABINOSE-BINDING PROTEIN-RELATED"/>
    <property type="match status" value="1"/>
</dbReference>
<dbReference type="InterPro" id="IPR006059">
    <property type="entry name" value="SBP"/>
</dbReference>
<organism evidence="3 4">
    <name type="scientific">Paenibacillus taihuensis</name>
    <dbReference type="NCBI Taxonomy" id="1156355"/>
    <lineage>
        <taxon>Bacteria</taxon>
        <taxon>Bacillati</taxon>
        <taxon>Bacillota</taxon>
        <taxon>Bacilli</taxon>
        <taxon>Bacillales</taxon>
        <taxon>Paenibacillaceae</taxon>
        <taxon>Paenibacillus</taxon>
    </lineage>
</organism>
<feature type="chain" id="PRO_5039598944" evidence="2">
    <location>
        <begin position="22"/>
        <end position="472"/>
    </location>
</feature>
<dbReference type="RefSeq" id="WP_181909373.1">
    <property type="nucleotide sequence ID" value="NZ_QTTN01000002.1"/>
</dbReference>
<dbReference type="InterPro" id="IPR050490">
    <property type="entry name" value="Bact_solute-bd_prot1"/>
</dbReference>
<evidence type="ECO:0000256" key="1">
    <source>
        <dbReference type="SAM" id="MobiDB-lite"/>
    </source>
</evidence>
<dbReference type="Proteomes" id="UP000256304">
    <property type="component" value="Unassembled WGS sequence"/>
</dbReference>